<reference evidence="3" key="1">
    <citation type="journal article" date="2015" name="Proc. Natl. Acad. Sci. U.S.A.">
        <title>Networks of energetic and metabolic interactions define dynamics in microbial communities.</title>
        <authorList>
            <person name="Embree M."/>
            <person name="Liu J.K."/>
            <person name="Al-Bassam M.M."/>
            <person name="Zengler K."/>
        </authorList>
    </citation>
    <scope>NUCLEOTIDE SEQUENCE</scope>
</reference>
<feature type="region of interest" description="Disordered" evidence="2">
    <location>
        <begin position="77"/>
        <end position="172"/>
    </location>
</feature>
<organism evidence="3">
    <name type="scientific">hydrocarbon metagenome</name>
    <dbReference type="NCBI Taxonomy" id="938273"/>
    <lineage>
        <taxon>unclassified sequences</taxon>
        <taxon>metagenomes</taxon>
        <taxon>ecological metagenomes</taxon>
    </lineage>
</organism>
<accession>A0A0W8F0C3</accession>
<evidence type="ECO:0000256" key="1">
    <source>
        <dbReference type="SAM" id="Coils"/>
    </source>
</evidence>
<feature type="region of interest" description="Disordered" evidence="2">
    <location>
        <begin position="1"/>
        <end position="37"/>
    </location>
</feature>
<proteinExistence type="predicted"/>
<evidence type="ECO:0000256" key="2">
    <source>
        <dbReference type="SAM" id="MobiDB-lite"/>
    </source>
</evidence>
<comment type="caution">
    <text evidence="3">The sequence shown here is derived from an EMBL/GenBank/DDBJ whole genome shotgun (WGS) entry which is preliminary data.</text>
</comment>
<dbReference type="EMBL" id="LNQE01001671">
    <property type="protein sequence ID" value="KUG14328.1"/>
    <property type="molecule type" value="Genomic_DNA"/>
</dbReference>
<feature type="coiled-coil region" evidence="1">
    <location>
        <begin position="39"/>
        <end position="66"/>
    </location>
</feature>
<feature type="compositionally biased region" description="Basic and acidic residues" evidence="2">
    <location>
        <begin position="15"/>
        <end position="37"/>
    </location>
</feature>
<name>A0A0W8F0C3_9ZZZZ</name>
<gene>
    <name evidence="3" type="ORF">ASZ90_016037</name>
</gene>
<protein>
    <submittedName>
        <fullName evidence="3">Uncharacterized protein</fullName>
    </submittedName>
</protein>
<keyword evidence="1" id="KW-0175">Coiled coil</keyword>
<sequence>MMPEDIRTSLLKSIPDPKEKDMEIPRKESMPAATPEERISALEKRMRELEAMVKGLTDELLDLKSIAMRLNKVNEERRTELKMTRPAAPGTPGSIVVPKRVIPPAPKAQPAPEQMDMIMQQDGTLKPERRVSSEYIVASAKYSKKGKPQSEGSGKKNDLIVAEDQEKDTAKK</sequence>
<dbReference type="AlphaFoldDB" id="A0A0W8F0C3"/>
<evidence type="ECO:0000313" key="3">
    <source>
        <dbReference type="EMBL" id="KUG14328.1"/>
    </source>
</evidence>